<feature type="non-terminal residue" evidence="2">
    <location>
        <position position="1"/>
    </location>
</feature>
<dbReference type="PROSITE" id="PS50994">
    <property type="entry name" value="INTEGRASE"/>
    <property type="match status" value="1"/>
</dbReference>
<comment type="caution">
    <text evidence="2">The sequence shown here is derived from an EMBL/GenBank/DDBJ whole genome shotgun (WGS) entry which is preliminary data.</text>
</comment>
<dbReference type="InterPro" id="IPR025948">
    <property type="entry name" value="HTH-like_dom"/>
</dbReference>
<dbReference type="PANTHER" id="PTHR46889">
    <property type="entry name" value="TRANSPOSASE INSF FOR INSERTION SEQUENCE IS3B-RELATED"/>
    <property type="match status" value="1"/>
</dbReference>
<protein>
    <submittedName>
        <fullName evidence="2">Integrase catalytic subunit</fullName>
    </submittedName>
</protein>
<dbReference type="PANTHER" id="PTHR46889:SF4">
    <property type="entry name" value="TRANSPOSASE INSO FOR INSERTION SEQUENCE ELEMENT IS911B-RELATED"/>
    <property type="match status" value="1"/>
</dbReference>
<gene>
    <name evidence="2" type="ORF">B1B_06734</name>
</gene>
<dbReference type="InterPro" id="IPR001584">
    <property type="entry name" value="Integrase_cat-core"/>
</dbReference>
<evidence type="ECO:0000313" key="2">
    <source>
        <dbReference type="EMBL" id="EQD64057.1"/>
    </source>
</evidence>
<dbReference type="EMBL" id="AUZY01004269">
    <property type="protein sequence ID" value="EQD64057.1"/>
    <property type="molecule type" value="Genomic_DNA"/>
</dbReference>
<dbReference type="Pfam" id="PF13276">
    <property type="entry name" value="HTH_21"/>
    <property type="match status" value="1"/>
</dbReference>
<dbReference type="Gene3D" id="3.30.420.10">
    <property type="entry name" value="Ribonuclease H-like superfamily/Ribonuclease H"/>
    <property type="match status" value="1"/>
</dbReference>
<dbReference type="GO" id="GO:0003676">
    <property type="term" value="F:nucleic acid binding"/>
    <property type="evidence" value="ECO:0007669"/>
    <property type="project" value="InterPro"/>
</dbReference>
<reference evidence="2" key="1">
    <citation type="submission" date="2013-08" db="EMBL/GenBank/DDBJ databases">
        <authorList>
            <person name="Mendez C."/>
            <person name="Richter M."/>
            <person name="Ferrer M."/>
            <person name="Sanchez J."/>
        </authorList>
    </citation>
    <scope>NUCLEOTIDE SEQUENCE</scope>
</reference>
<reference evidence="2" key="2">
    <citation type="journal article" date="2014" name="ISME J.">
        <title>Microbial stratification in low pH oxic and suboxic macroscopic growths along an acid mine drainage.</title>
        <authorList>
            <person name="Mendez-Garcia C."/>
            <person name="Mesa V."/>
            <person name="Sprenger R.R."/>
            <person name="Richter M."/>
            <person name="Diez M.S."/>
            <person name="Solano J."/>
            <person name="Bargiela R."/>
            <person name="Golyshina O.V."/>
            <person name="Manteca A."/>
            <person name="Ramos J.L."/>
            <person name="Gallego J.R."/>
            <person name="Llorente I."/>
            <person name="Martins Dos Santos V.A."/>
            <person name="Jensen O.N."/>
            <person name="Pelaez A.I."/>
            <person name="Sanchez J."/>
            <person name="Ferrer M."/>
        </authorList>
    </citation>
    <scope>NUCLEOTIDE SEQUENCE</scope>
</reference>
<proteinExistence type="predicted"/>
<dbReference type="AlphaFoldDB" id="T1B2H7"/>
<evidence type="ECO:0000259" key="1">
    <source>
        <dbReference type="PROSITE" id="PS50994"/>
    </source>
</evidence>
<organism evidence="2">
    <name type="scientific">mine drainage metagenome</name>
    <dbReference type="NCBI Taxonomy" id="410659"/>
    <lineage>
        <taxon>unclassified sequences</taxon>
        <taxon>metagenomes</taxon>
        <taxon>ecological metagenomes</taxon>
    </lineage>
</organism>
<dbReference type="InterPro" id="IPR012337">
    <property type="entry name" value="RNaseH-like_sf"/>
</dbReference>
<dbReference type="InterPro" id="IPR048020">
    <property type="entry name" value="Transpos_IS3"/>
</dbReference>
<dbReference type="NCBIfam" id="NF033516">
    <property type="entry name" value="transpos_IS3"/>
    <property type="match status" value="1"/>
</dbReference>
<dbReference type="InterPro" id="IPR050900">
    <property type="entry name" value="Transposase_IS3/IS150/IS904"/>
</dbReference>
<dbReference type="Pfam" id="PF00665">
    <property type="entry name" value="rve"/>
    <property type="match status" value="1"/>
</dbReference>
<dbReference type="InterPro" id="IPR036397">
    <property type="entry name" value="RNaseH_sf"/>
</dbReference>
<accession>T1B2H7</accession>
<feature type="domain" description="Integrase catalytic" evidence="1">
    <location>
        <begin position="69"/>
        <end position="163"/>
    </location>
</feature>
<dbReference type="GO" id="GO:0015074">
    <property type="term" value="P:DNA integration"/>
    <property type="evidence" value="ECO:0007669"/>
    <property type="project" value="InterPro"/>
</dbReference>
<dbReference type="SUPFAM" id="SSF53098">
    <property type="entry name" value="Ribonuclease H-like"/>
    <property type="match status" value="1"/>
</dbReference>
<sequence length="163" mass="18815">LSDEALLVHIKAVHRQSRGSYGRPRIWRELRNDGVRVGKQRLQTLMQKHGIRAKGKKRFKVTTDSNHDLPIAPNLLNRQFTVAARDKVWVGDITYIPTDEGWLFLAVVIDLFSRQVVGWSMRADMRRELVIDALRMAWFKRHPGQQAGLIFHSDRGSRIHVGT</sequence>
<name>T1B2H7_9ZZZZ</name>